<dbReference type="EMBL" id="UGQT01000001">
    <property type="protein sequence ID" value="STZ58123.1"/>
    <property type="molecule type" value="Genomic_DNA"/>
</dbReference>
<accession>A0A378TE42</accession>
<dbReference type="AlphaFoldDB" id="A0A378TE42"/>
<evidence type="ECO:0000313" key="2">
    <source>
        <dbReference type="Proteomes" id="UP000254978"/>
    </source>
</evidence>
<proteinExistence type="predicted"/>
<sequence length="173" mass="19535">MRNTACSPLYAHTALDVTGVVGAYRRFMRRDRTLSWFSRLDRAERAALLANPHGYVPSTAARRIAAHTTSTHRGETHQLRWLLKSFEANRLEDERHRLDDWWARLAPDVRADLVDHRSAEVPRAHREAVLDLMPGGVRQDDDLERGFPMPDVVTAYLDGPATLSRSPAACPTA</sequence>
<organism evidence="1 2">
    <name type="scientific">Mycolicibacterium tokaiense</name>
    <dbReference type="NCBI Taxonomy" id="39695"/>
    <lineage>
        <taxon>Bacteria</taxon>
        <taxon>Bacillati</taxon>
        <taxon>Actinomycetota</taxon>
        <taxon>Actinomycetes</taxon>
        <taxon>Mycobacteriales</taxon>
        <taxon>Mycobacteriaceae</taxon>
        <taxon>Mycolicibacterium</taxon>
    </lineage>
</organism>
<gene>
    <name evidence="1" type="ORF">NCTC10821_01629</name>
</gene>
<evidence type="ECO:0000313" key="1">
    <source>
        <dbReference type="EMBL" id="STZ58123.1"/>
    </source>
</evidence>
<reference evidence="1 2" key="1">
    <citation type="submission" date="2018-06" db="EMBL/GenBank/DDBJ databases">
        <authorList>
            <consortium name="Pathogen Informatics"/>
            <person name="Doyle S."/>
        </authorList>
    </citation>
    <scope>NUCLEOTIDE SEQUENCE [LARGE SCALE GENOMIC DNA]</scope>
    <source>
        <strain evidence="1 2">NCTC10821</strain>
    </source>
</reference>
<name>A0A378TE42_9MYCO</name>
<keyword evidence="2" id="KW-1185">Reference proteome</keyword>
<protein>
    <submittedName>
        <fullName evidence="1">Uncharacterized protein</fullName>
    </submittedName>
</protein>
<dbReference type="Proteomes" id="UP000254978">
    <property type="component" value="Unassembled WGS sequence"/>
</dbReference>